<sequence>MARVRRNWTPKEDELLRRAVRNAETEQRPLLWRELAKAVPGRSNKDCRRRWWNSLADGNAKGPWSEEEDERLIASVQEWGTNWTKVAREVGSRSADQCSSHWSHVLDPNINYCDWTEEEVCSPVNYLITCAVSGEADWWHQDADLLHEVLTYGTKWAQIASCHNPARTTLALKNRYSTLRLKNENRSRTRQDMPESSQGSRQFQHTNSRGSEKKKASNWSDRSEVVNSDDEEDEEEEEEPEEETDQVIHAWLDDASNDSSNNASSRNTQRAGSGSAENARLGTINVSVPDDALASWDEWAKTSLPTPNATHDSLPTLSPIEGESMGVDEYLQLDPALLLSGSAQQSFNIPGSCFFESDEPCTATQNTSYALYGMNRTAQKSQDFGMYADRPLNLDTTGCFQPTPVTNSPGSLAQTPAGKDPMTGVVMEQEASSYEKASSTTPLPSPGPSIGAIVAASKSKDWTTGTNATGNSPSSSPSLVTQLGTSSATSASKLRVSITLTCDQAQLVSVMTQLTDYGTGVSINVEKDC</sequence>
<feature type="region of interest" description="Disordered" evidence="1">
    <location>
        <begin position="181"/>
        <end position="282"/>
    </location>
</feature>
<evidence type="ECO:0000313" key="5">
    <source>
        <dbReference type="EMBL" id="KAK2608296.1"/>
    </source>
</evidence>
<organism evidence="5 6">
    <name type="scientific">Phomopsis amygdali</name>
    <name type="common">Fusicoccum amygdali</name>
    <dbReference type="NCBI Taxonomy" id="1214568"/>
    <lineage>
        <taxon>Eukaryota</taxon>
        <taxon>Fungi</taxon>
        <taxon>Dikarya</taxon>
        <taxon>Ascomycota</taxon>
        <taxon>Pezizomycotina</taxon>
        <taxon>Sordariomycetes</taxon>
        <taxon>Sordariomycetidae</taxon>
        <taxon>Diaporthales</taxon>
        <taxon>Diaporthaceae</taxon>
        <taxon>Diaporthe</taxon>
    </lineage>
</organism>
<feature type="region of interest" description="Disordered" evidence="1">
    <location>
        <begin position="430"/>
        <end position="483"/>
    </location>
</feature>
<dbReference type="Gene3D" id="1.10.10.60">
    <property type="entry name" value="Homeodomain-like"/>
    <property type="match status" value="3"/>
</dbReference>
<dbReference type="PROSITE" id="PS50090">
    <property type="entry name" value="MYB_LIKE"/>
    <property type="match status" value="2"/>
</dbReference>
<feature type="compositionally biased region" description="Polar residues" evidence="1">
    <location>
        <begin position="462"/>
        <end position="483"/>
    </location>
</feature>
<dbReference type="Pfam" id="PF00249">
    <property type="entry name" value="Myb_DNA-binding"/>
    <property type="match status" value="2"/>
</dbReference>
<evidence type="ECO:0000313" key="6">
    <source>
        <dbReference type="Proteomes" id="UP001265746"/>
    </source>
</evidence>
<protein>
    <submittedName>
        <fullName evidence="5">Uncharacterized protein</fullName>
    </submittedName>
</protein>
<dbReference type="Proteomes" id="UP001265746">
    <property type="component" value="Unassembled WGS sequence"/>
</dbReference>
<feature type="domain" description="Myb-like" evidence="2">
    <location>
        <begin position="1"/>
        <end position="55"/>
    </location>
</feature>
<comment type="caution">
    <text evidence="5">The sequence shown here is derived from an EMBL/GenBank/DDBJ whole genome shotgun (WGS) entry which is preliminary data.</text>
</comment>
<name>A0AAD9SHM6_PHOAM</name>
<feature type="compositionally biased region" description="Polar residues" evidence="1">
    <location>
        <begin position="194"/>
        <end position="209"/>
    </location>
</feature>
<feature type="compositionally biased region" description="Basic and acidic residues" evidence="1">
    <location>
        <begin position="181"/>
        <end position="193"/>
    </location>
</feature>
<feature type="compositionally biased region" description="Acidic residues" evidence="1">
    <location>
        <begin position="227"/>
        <end position="245"/>
    </location>
</feature>
<feature type="domain" description="Myb-like" evidence="2">
    <location>
        <begin position="56"/>
        <end position="106"/>
    </location>
</feature>
<dbReference type="InterPro" id="IPR050560">
    <property type="entry name" value="MYB_TF"/>
</dbReference>
<keyword evidence="6" id="KW-1185">Reference proteome</keyword>
<dbReference type="InterPro" id="IPR017884">
    <property type="entry name" value="SANT_dom"/>
</dbReference>
<accession>A0AAD9SHM6</accession>
<dbReference type="PROSITE" id="PS51294">
    <property type="entry name" value="HTH_MYB"/>
    <property type="match status" value="2"/>
</dbReference>
<dbReference type="GO" id="GO:0000981">
    <property type="term" value="F:DNA-binding transcription factor activity, RNA polymerase II-specific"/>
    <property type="evidence" value="ECO:0007669"/>
    <property type="project" value="TreeGrafter"/>
</dbReference>
<dbReference type="InterPro" id="IPR009057">
    <property type="entry name" value="Homeodomain-like_sf"/>
</dbReference>
<feature type="domain" description="HTH myb-type" evidence="4">
    <location>
        <begin position="1"/>
        <end position="59"/>
    </location>
</feature>
<feature type="compositionally biased region" description="Polar residues" evidence="1">
    <location>
        <begin position="266"/>
        <end position="276"/>
    </location>
</feature>
<evidence type="ECO:0000259" key="4">
    <source>
        <dbReference type="PROSITE" id="PS51294"/>
    </source>
</evidence>
<dbReference type="GO" id="GO:0000978">
    <property type="term" value="F:RNA polymerase II cis-regulatory region sequence-specific DNA binding"/>
    <property type="evidence" value="ECO:0007669"/>
    <property type="project" value="TreeGrafter"/>
</dbReference>
<dbReference type="AlphaFoldDB" id="A0AAD9SHM6"/>
<dbReference type="GO" id="GO:0005634">
    <property type="term" value="C:nucleus"/>
    <property type="evidence" value="ECO:0007669"/>
    <property type="project" value="TreeGrafter"/>
</dbReference>
<dbReference type="CDD" id="cd00167">
    <property type="entry name" value="SANT"/>
    <property type="match status" value="2"/>
</dbReference>
<dbReference type="PANTHER" id="PTHR45614">
    <property type="entry name" value="MYB PROTEIN-RELATED"/>
    <property type="match status" value="1"/>
</dbReference>
<dbReference type="SUPFAM" id="SSF46689">
    <property type="entry name" value="Homeodomain-like"/>
    <property type="match status" value="1"/>
</dbReference>
<dbReference type="InterPro" id="IPR017930">
    <property type="entry name" value="Myb_dom"/>
</dbReference>
<dbReference type="SMART" id="SM00717">
    <property type="entry name" value="SANT"/>
    <property type="match status" value="3"/>
</dbReference>
<evidence type="ECO:0000259" key="3">
    <source>
        <dbReference type="PROSITE" id="PS51293"/>
    </source>
</evidence>
<gene>
    <name evidence="5" type="ORF">N8I77_006914</name>
</gene>
<reference evidence="5" key="1">
    <citation type="submission" date="2023-06" db="EMBL/GenBank/DDBJ databases">
        <authorList>
            <person name="Noh H."/>
        </authorList>
    </citation>
    <scope>NUCLEOTIDE SEQUENCE</scope>
    <source>
        <strain evidence="5">DUCC20226</strain>
    </source>
</reference>
<evidence type="ECO:0000259" key="2">
    <source>
        <dbReference type="PROSITE" id="PS50090"/>
    </source>
</evidence>
<dbReference type="EMBL" id="JAUJFL010000003">
    <property type="protein sequence ID" value="KAK2608296.1"/>
    <property type="molecule type" value="Genomic_DNA"/>
</dbReference>
<dbReference type="PROSITE" id="PS51293">
    <property type="entry name" value="SANT"/>
    <property type="match status" value="1"/>
</dbReference>
<feature type="domain" description="SANT" evidence="3">
    <location>
        <begin position="59"/>
        <end position="98"/>
    </location>
</feature>
<evidence type="ECO:0000256" key="1">
    <source>
        <dbReference type="SAM" id="MobiDB-lite"/>
    </source>
</evidence>
<proteinExistence type="predicted"/>
<feature type="domain" description="HTH myb-type" evidence="4">
    <location>
        <begin position="61"/>
        <end position="110"/>
    </location>
</feature>
<dbReference type="InterPro" id="IPR001005">
    <property type="entry name" value="SANT/Myb"/>
</dbReference>
<feature type="compositionally biased region" description="Low complexity" evidence="1">
    <location>
        <begin position="253"/>
        <end position="265"/>
    </location>
</feature>